<comment type="caution">
    <text evidence="3">The sequence shown here is derived from an EMBL/GenBank/DDBJ whole genome shotgun (WGS) entry which is preliminary data.</text>
</comment>
<keyword evidence="2" id="KW-0732">Signal</keyword>
<proteinExistence type="predicted"/>
<reference evidence="3" key="1">
    <citation type="submission" date="2023-03" db="EMBL/GenBank/DDBJ databases">
        <title>Massive genome expansion in bonnet fungi (Mycena s.s.) driven by repeated elements and novel gene families across ecological guilds.</title>
        <authorList>
            <consortium name="Lawrence Berkeley National Laboratory"/>
            <person name="Harder C.B."/>
            <person name="Miyauchi S."/>
            <person name="Viragh M."/>
            <person name="Kuo A."/>
            <person name="Thoen E."/>
            <person name="Andreopoulos B."/>
            <person name="Lu D."/>
            <person name="Skrede I."/>
            <person name="Drula E."/>
            <person name="Henrissat B."/>
            <person name="Morin E."/>
            <person name="Kohler A."/>
            <person name="Barry K."/>
            <person name="LaButti K."/>
            <person name="Morin E."/>
            <person name="Salamov A."/>
            <person name="Lipzen A."/>
            <person name="Mereny Z."/>
            <person name="Hegedus B."/>
            <person name="Baldrian P."/>
            <person name="Stursova M."/>
            <person name="Weitz H."/>
            <person name="Taylor A."/>
            <person name="Grigoriev I.V."/>
            <person name="Nagy L.G."/>
            <person name="Martin F."/>
            <person name="Kauserud H."/>
        </authorList>
    </citation>
    <scope>NUCLEOTIDE SEQUENCE</scope>
    <source>
        <strain evidence="3">CBHHK067</strain>
    </source>
</reference>
<feature type="region of interest" description="Disordered" evidence="1">
    <location>
        <begin position="59"/>
        <end position="82"/>
    </location>
</feature>
<keyword evidence="4" id="KW-1185">Reference proteome</keyword>
<feature type="compositionally biased region" description="Polar residues" evidence="1">
    <location>
        <begin position="67"/>
        <end position="78"/>
    </location>
</feature>
<feature type="compositionally biased region" description="Polar residues" evidence="1">
    <location>
        <begin position="134"/>
        <end position="151"/>
    </location>
</feature>
<sequence>MGFACLGRFLFATNFSSLFACPAEGTNMDASNRVHGFSTMEAEGSGGSATSHRLPNDTLLDGGDNAQGCSETGQTGAAPQQGRVQVRLVNDERPNTLPADAYGMQEGMLERIHMQNAQRLEQPETENGPDPTVPSGQTQNASRPISQNRVQPTMCHEMSISTSHASN</sequence>
<name>A0AAD7GUK1_MYCRO</name>
<gene>
    <name evidence="3" type="ORF">B0H17DRAFT_1126341</name>
</gene>
<dbReference type="AlphaFoldDB" id="A0AAD7GUK1"/>
<evidence type="ECO:0000313" key="4">
    <source>
        <dbReference type="Proteomes" id="UP001221757"/>
    </source>
</evidence>
<dbReference type="Proteomes" id="UP001221757">
    <property type="component" value="Unassembled WGS sequence"/>
</dbReference>
<accession>A0AAD7GUK1</accession>
<evidence type="ECO:0000313" key="3">
    <source>
        <dbReference type="EMBL" id="KAJ7705532.1"/>
    </source>
</evidence>
<evidence type="ECO:0000256" key="2">
    <source>
        <dbReference type="SAM" id="SignalP"/>
    </source>
</evidence>
<feature type="signal peptide" evidence="2">
    <location>
        <begin position="1"/>
        <end position="25"/>
    </location>
</feature>
<feature type="region of interest" description="Disordered" evidence="1">
    <location>
        <begin position="121"/>
        <end position="167"/>
    </location>
</feature>
<protein>
    <submittedName>
        <fullName evidence="3">Uncharacterized protein</fullName>
    </submittedName>
</protein>
<organism evidence="3 4">
    <name type="scientific">Mycena rosella</name>
    <name type="common">Pink bonnet</name>
    <name type="synonym">Agaricus rosellus</name>
    <dbReference type="NCBI Taxonomy" id="1033263"/>
    <lineage>
        <taxon>Eukaryota</taxon>
        <taxon>Fungi</taxon>
        <taxon>Dikarya</taxon>
        <taxon>Basidiomycota</taxon>
        <taxon>Agaricomycotina</taxon>
        <taxon>Agaricomycetes</taxon>
        <taxon>Agaricomycetidae</taxon>
        <taxon>Agaricales</taxon>
        <taxon>Marasmiineae</taxon>
        <taxon>Mycenaceae</taxon>
        <taxon>Mycena</taxon>
    </lineage>
</organism>
<dbReference type="EMBL" id="JARKIE010000008">
    <property type="protein sequence ID" value="KAJ7705532.1"/>
    <property type="molecule type" value="Genomic_DNA"/>
</dbReference>
<evidence type="ECO:0000256" key="1">
    <source>
        <dbReference type="SAM" id="MobiDB-lite"/>
    </source>
</evidence>
<feature type="chain" id="PRO_5042163481" evidence="2">
    <location>
        <begin position="26"/>
        <end position="167"/>
    </location>
</feature>